<feature type="transmembrane region" description="Helical" evidence="9">
    <location>
        <begin position="32"/>
        <end position="54"/>
    </location>
</feature>
<proteinExistence type="inferred from homology"/>
<accession>A0ABY7E7D2</accession>
<sequence>MTAGNISVNAEIGNESTETPEFPRYLVVTSTVFYVFIFLFGILGNLLVIVVVCLNRNMKTSVNIFLINLCIADLLVLMVCMPTALTDLYARDIWYFGKAMCQAVPFLENTVAHASILTLIAISIERYRPLRGIGDNVTRTAKVLPFLWTICATCNIPWLYIAKYKDSFHLDGTAIKVCRIPMILQWQKTFATLQFVFFFVLPFLTLLILYCNICYILNYSRDVDLNNSKHCRHRRQLRMQVINIIVCLVLLFFIFHLPYRLVSMWLTYAQIKDIYGLGIERYYGMLFSVRILFYLNHAVNPIIYNFVSTKFRNGFRQILTSRSHRGSLVSSNRRGNYNTPFTRPKQTILMLEDRDVDKKGLVQVKASSSSSSRQKMNEFYPMYTNMIVKHNSSKHNTSVELKGPD</sequence>
<evidence type="ECO:0000256" key="9">
    <source>
        <dbReference type="SAM" id="Phobius"/>
    </source>
</evidence>
<evidence type="ECO:0000313" key="11">
    <source>
        <dbReference type="EMBL" id="WAR04471.1"/>
    </source>
</evidence>
<feature type="transmembrane region" description="Helical" evidence="9">
    <location>
        <begin position="282"/>
        <end position="307"/>
    </location>
</feature>
<dbReference type="InterPro" id="IPR017452">
    <property type="entry name" value="GPCR_Rhodpsn_7TM"/>
</dbReference>
<evidence type="ECO:0000256" key="6">
    <source>
        <dbReference type="ARBA" id="ARBA00023170"/>
    </source>
</evidence>
<comment type="similarity">
    <text evidence="8">Belongs to the G-protein coupled receptor 1 family.</text>
</comment>
<evidence type="ECO:0000256" key="2">
    <source>
        <dbReference type="ARBA" id="ARBA00022692"/>
    </source>
</evidence>
<comment type="subcellular location">
    <subcellularLocation>
        <location evidence="1">Membrane</location>
        <topology evidence="1">Multi-pass membrane protein</topology>
    </subcellularLocation>
</comment>
<name>A0ABY7E7D2_MYAAR</name>
<dbReference type="EMBL" id="CP111016">
    <property type="protein sequence ID" value="WAR04471.1"/>
    <property type="molecule type" value="Genomic_DNA"/>
</dbReference>
<dbReference type="PANTHER" id="PTHR24243:SF233">
    <property type="entry name" value="THYROTROPIN-RELEASING HORMONE RECEPTOR"/>
    <property type="match status" value="1"/>
</dbReference>
<dbReference type="SUPFAM" id="SSF81321">
    <property type="entry name" value="Family A G protein-coupled receptor-like"/>
    <property type="match status" value="1"/>
</dbReference>
<dbReference type="PROSITE" id="PS50262">
    <property type="entry name" value="G_PROTEIN_RECEP_F1_2"/>
    <property type="match status" value="1"/>
</dbReference>
<keyword evidence="4 8" id="KW-0297">G-protein coupled receptor</keyword>
<dbReference type="Proteomes" id="UP001164746">
    <property type="component" value="Chromosome 5"/>
</dbReference>
<feature type="domain" description="G-protein coupled receptors family 1 profile" evidence="10">
    <location>
        <begin position="44"/>
        <end position="304"/>
    </location>
</feature>
<reference evidence="11" key="1">
    <citation type="submission" date="2022-11" db="EMBL/GenBank/DDBJ databases">
        <title>Centuries of genome instability and evolution in soft-shell clam transmissible cancer (bioRxiv).</title>
        <authorList>
            <person name="Hart S.F.M."/>
            <person name="Yonemitsu M.A."/>
            <person name="Giersch R.M."/>
            <person name="Beal B.F."/>
            <person name="Arriagada G."/>
            <person name="Davis B.W."/>
            <person name="Ostrander E.A."/>
            <person name="Goff S.P."/>
            <person name="Metzger M.J."/>
        </authorList>
    </citation>
    <scope>NUCLEOTIDE SEQUENCE</scope>
    <source>
        <strain evidence="11">MELC-2E11</strain>
        <tissue evidence="11">Siphon/mantle</tissue>
    </source>
</reference>
<dbReference type="PRINTS" id="PR00237">
    <property type="entry name" value="GPCRRHODOPSN"/>
</dbReference>
<dbReference type="Pfam" id="PF00001">
    <property type="entry name" value="7tm_1"/>
    <property type="match status" value="1"/>
</dbReference>
<keyword evidence="7 8" id="KW-0807">Transducer</keyword>
<dbReference type="InterPro" id="IPR000276">
    <property type="entry name" value="GPCR_Rhodpsn"/>
</dbReference>
<keyword evidence="3 9" id="KW-1133">Transmembrane helix</keyword>
<evidence type="ECO:0000256" key="8">
    <source>
        <dbReference type="RuleBase" id="RU000688"/>
    </source>
</evidence>
<feature type="transmembrane region" description="Helical" evidence="9">
    <location>
        <begin position="105"/>
        <end position="122"/>
    </location>
</feature>
<evidence type="ECO:0000256" key="3">
    <source>
        <dbReference type="ARBA" id="ARBA00022989"/>
    </source>
</evidence>
<dbReference type="PANTHER" id="PTHR24243">
    <property type="entry name" value="G-PROTEIN COUPLED RECEPTOR"/>
    <property type="match status" value="1"/>
</dbReference>
<evidence type="ECO:0000256" key="1">
    <source>
        <dbReference type="ARBA" id="ARBA00004141"/>
    </source>
</evidence>
<evidence type="ECO:0000256" key="5">
    <source>
        <dbReference type="ARBA" id="ARBA00023136"/>
    </source>
</evidence>
<gene>
    <name evidence="11" type="ORF">MAR_019840</name>
</gene>
<evidence type="ECO:0000256" key="4">
    <source>
        <dbReference type="ARBA" id="ARBA00023040"/>
    </source>
</evidence>
<feature type="transmembrane region" description="Helical" evidence="9">
    <location>
        <begin position="195"/>
        <end position="220"/>
    </location>
</feature>
<keyword evidence="5 9" id="KW-0472">Membrane</keyword>
<evidence type="ECO:0000313" key="12">
    <source>
        <dbReference type="Proteomes" id="UP001164746"/>
    </source>
</evidence>
<feature type="transmembrane region" description="Helical" evidence="9">
    <location>
        <begin position="66"/>
        <end position="85"/>
    </location>
</feature>
<keyword evidence="6 8" id="KW-0675">Receptor</keyword>
<evidence type="ECO:0000259" key="10">
    <source>
        <dbReference type="PROSITE" id="PS50262"/>
    </source>
</evidence>
<organism evidence="11 12">
    <name type="scientific">Mya arenaria</name>
    <name type="common">Soft-shell clam</name>
    <dbReference type="NCBI Taxonomy" id="6604"/>
    <lineage>
        <taxon>Eukaryota</taxon>
        <taxon>Metazoa</taxon>
        <taxon>Spiralia</taxon>
        <taxon>Lophotrochozoa</taxon>
        <taxon>Mollusca</taxon>
        <taxon>Bivalvia</taxon>
        <taxon>Autobranchia</taxon>
        <taxon>Heteroconchia</taxon>
        <taxon>Euheterodonta</taxon>
        <taxon>Imparidentia</taxon>
        <taxon>Neoheterodontei</taxon>
        <taxon>Myida</taxon>
        <taxon>Myoidea</taxon>
        <taxon>Myidae</taxon>
        <taxon>Mya</taxon>
    </lineage>
</organism>
<protein>
    <submittedName>
        <fullName evidence="11">QRFPR-like protein</fullName>
    </submittedName>
</protein>
<evidence type="ECO:0000256" key="7">
    <source>
        <dbReference type="ARBA" id="ARBA00023224"/>
    </source>
</evidence>
<feature type="transmembrane region" description="Helical" evidence="9">
    <location>
        <begin position="143"/>
        <end position="161"/>
    </location>
</feature>
<keyword evidence="12" id="KW-1185">Reference proteome</keyword>
<dbReference type="PROSITE" id="PS00237">
    <property type="entry name" value="G_PROTEIN_RECEP_F1_1"/>
    <property type="match status" value="1"/>
</dbReference>
<keyword evidence="2 8" id="KW-0812">Transmembrane</keyword>
<feature type="transmembrane region" description="Helical" evidence="9">
    <location>
        <begin position="241"/>
        <end position="262"/>
    </location>
</feature>
<dbReference type="Gene3D" id="1.20.1070.10">
    <property type="entry name" value="Rhodopsin 7-helix transmembrane proteins"/>
    <property type="match status" value="1"/>
</dbReference>